<dbReference type="InterPro" id="IPR001163">
    <property type="entry name" value="Sm_dom_euk/arc"/>
</dbReference>
<dbReference type="STRING" id="1160509.A0A3N4IGN0"/>
<evidence type="ECO:0000313" key="3">
    <source>
        <dbReference type="EMBL" id="RPA85302.1"/>
    </source>
</evidence>
<dbReference type="InterPro" id="IPR010920">
    <property type="entry name" value="LSM_dom_sf"/>
</dbReference>
<gene>
    <name evidence="3" type="ORF">BJ508DRAFT_412085</name>
</gene>
<dbReference type="Proteomes" id="UP000275078">
    <property type="component" value="Unassembled WGS sequence"/>
</dbReference>
<reference evidence="3 4" key="1">
    <citation type="journal article" date="2018" name="Nat. Ecol. Evol.">
        <title>Pezizomycetes genomes reveal the molecular basis of ectomycorrhizal truffle lifestyle.</title>
        <authorList>
            <person name="Murat C."/>
            <person name="Payen T."/>
            <person name="Noel B."/>
            <person name="Kuo A."/>
            <person name="Morin E."/>
            <person name="Chen J."/>
            <person name="Kohler A."/>
            <person name="Krizsan K."/>
            <person name="Balestrini R."/>
            <person name="Da Silva C."/>
            <person name="Montanini B."/>
            <person name="Hainaut M."/>
            <person name="Levati E."/>
            <person name="Barry K.W."/>
            <person name="Belfiori B."/>
            <person name="Cichocki N."/>
            <person name="Clum A."/>
            <person name="Dockter R.B."/>
            <person name="Fauchery L."/>
            <person name="Guy J."/>
            <person name="Iotti M."/>
            <person name="Le Tacon F."/>
            <person name="Lindquist E.A."/>
            <person name="Lipzen A."/>
            <person name="Malagnac F."/>
            <person name="Mello A."/>
            <person name="Molinier V."/>
            <person name="Miyauchi S."/>
            <person name="Poulain J."/>
            <person name="Riccioni C."/>
            <person name="Rubini A."/>
            <person name="Sitrit Y."/>
            <person name="Splivallo R."/>
            <person name="Traeger S."/>
            <person name="Wang M."/>
            <person name="Zifcakova L."/>
            <person name="Wipf D."/>
            <person name="Zambonelli A."/>
            <person name="Paolocci F."/>
            <person name="Nowrousian M."/>
            <person name="Ottonello S."/>
            <person name="Baldrian P."/>
            <person name="Spatafora J.W."/>
            <person name="Henrissat B."/>
            <person name="Nagy L.G."/>
            <person name="Aury J.M."/>
            <person name="Wincker P."/>
            <person name="Grigoriev I.V."/>
            <person name="Bonfante P."/>
            <person name="Martin F.M."/>
        </authorList>
    </citation>
    <scope>NUCLEOTIDE SEQUENCE [LARGE SCALE GENOMIC DNA]</scope>
    <source>
        <strain evidence="3 4">RN42</strain>
    </source>
</reference>
<protein>
    <recommendedName>
        <fullName evidence="2">Sm domain-containing protein</fullName>
    </recommendedName>
</protein>
<dbReference type="OrthoDB" id="368909at2759"/>
<dbReference type="PANTHER" id="PTHR10701">
    <property type="entry name" value="SMALL NUCLEAR RIBONUCLEOPROTEIN-ASSOCIATED PROTEIN B AND N"/>
    <property type="match status" value="1"/>
</dbReference>
<accession>A0A3N4IGN0</accession>
<dbReference type="PANTHER" id="PTHR10701:SF5">
    <property type="entry name" value="N-ALPHA-ACETYLTRANSFERASE 38, NATC AUXILIARY SUBUNIT"/>
    <property type="match status" value="1"/>
</dbReference>
<proteinExistence type="predicted"/>
<dbReference type="AlphaFoldDB" id="A0A3N4IGN0"/>
<dbReference type="SMART" id="SM00651">
    <property type="entry name" value="Sm"/>
    <property type="match status" value="1"/>
</dbReference>
<name>A0A3N4IGN0_ASCIM</name>
<dbReference type="Pfam" id="PF01423">
    <property type="entry name" value="LSM"/>
    <property type="match status" value="1"/>
</dbReference>
<evidence type="ECO:0000256" key="1">
    <source>
        <dbReference type="SAM" id="MobiDB-lite"/>
    </source>
</evidence>
<dbReference type="GO" id="GO:0031417">
    <property type="term" value="C:NatC complex"/>
    <property type="evidence" value="ECO:0007669"/>
    <property type="project" value="InterPro"/>
</dbReference>
<dbReference type="CDD" id="cd06168">
    <property type="entry name" value="LSMD1"/>
    <property type="match status" value="1"/>
</dbReference>
<evidence type="ECO:0000259" key="2">
    <source>
        <dbReference type="SMART" id="SM00651"/>
    </source>
</evidence>
<keyword evidence="4" id="KW-1185">Reference proteome</keyword>
<dbReference type="InterPro" id="IPR034110">
    <property type="entry name" value="LSMD1_Sm"/>
</dbReference>
<organism evidence="3 4">
    <name type="scientific">Ascobolus immersus RN42</name>
    <dbReference type="NCBI Taxonomy" id="1160509"/>
    <lineage>
        <taxon>Eukaryota</taxon>
        <taxon>Fungi</taxon>
        <taxon>Dikarya</taxon>
        <taxon>Ascomycota</taxon>
        <taxon>Pezizomycotina</taxon>
        <taxon>Pezizomycetes</taxon>
        <taxon>Pezizales</taxon>
        <taxon>Ascobolaceae</taxon>
        <taxon>Ascobolus</taxon>
    </lineage>
</organism>
<sequence>MTTTLQSSLQTSAQPEPYRPRKDYRKTHPFLTPLLLKTIRITTRDNRIFVGSFKCTDRDCNIILGPTHEYRVEGGQSATGKKVDLSSLGRSRFLGLVCVPGGEVVKIELEEEGEHTE</sequence>
<feature type="domain" description="Sm" evidence="2">
    <location>
        <begin position="29"/>
        <end position="109"/>
    </location>
</feature>
<dbReference type="SUPFAM" id="SSF50182">
    <property type="entry name" value="Sm-like ribonucleoproteins"/>
    <property type="match status" value="1"/>
</dbReference>
<dbReference type="Gene3D" id="2.30.30.100">
    <property type="match status" value="1"/>
</dbReference>
<feature type="region of interest" description="Disordered" evidence="1">
    <location>
        <begin position="1"/>
        <end position="25"/>
    </location>
</feature>
<feature type="compositionally biased region" description="Low complexity" evidence="1">
    <location>
        <begin position="1"/>
        <end position="12"/>
    </location>
</feature>
<evidence type="ECO:0000313" key="4">
    <source>
        <dbReference type="Proteomes" id="UP000275078"/>
    </source>
</evidence>
<dbReference type="InterPro" id="IPR050914">
    <property type="entry name" value="snRNP_SmB/NAA38-like"/>
</dbReference>
<dbReference type="EMBL" id="ML119654">
    <property type="protein sequence ID" value="RPA85302.1"/>
    <property type="molecule type" value="Genomic_DNA"/>
</dbReference>